<geneLocation type="chloroplast" evidence="2"/>
<proteinExistence type="predicted"/>
<feature type="transmembrane region" description="Helical" evidence="1">
    <location>
        <begin position="20"/>
        <end position="35"/>
    </location>
</feature>
<keyword evidence="1" id="KW-1133">Transmembrane helix</keyword>
<keyword evidence="1" id="KW-0812">Transmembrane</keyword>
<accession>A0A1Z1MFZ2</accession>
<dbReference type="AlphaFoldDB" id="A0A1Z1MFZ2"/>
<evidence type="ECO:0000256" key="1">
    <source>
        <dbReference type="SAM" id="Phobius"/>
    </source>
</evidence>
<keyword evidence="1" id="KW-0472">Membrane</keyword>
<protein>
    <submittedName>
        <fullName evidence="2">Uncharacterized protein</fullName>
    </submittedName>
</protein>
<reference evidence="2" key="1">
    <citation type="journal article" date="2017" name="J. Phycol.">
        <title>Analysis of chloroplast genomes and a supermatrix inform reclassification of the Rhodomelaceae (Rhodophyta).</title>
        <authorList>
            <person name="Diaz-Tapia P."/>
            <person name="Maggs C.A."/>
            <person name="West J.A."/>
            <person name="Verbruggen H."/>
        </authorList>
    </citation>
    <scope>NUCLEOTIDE SEQUENCE</scope>
    <source>
        <strain evidence="2">PD831</strain>
    </source>
</reference>
<organism evidence="2">
    <name type="scientific">Vertebrata isogona</name>
    <dbReference type="NCBI Taxonomy" id="2006944"/>
    <lineage>
        <taxon>Eukaryota</taxon>
        <taxon>Rhodophyta</taxon>
        <taxon>Florideophyceae</taxon>
        <taxon>Rhodymeniophycidae</taxon>
        <taxon>Ceramiales</taxon>
        <taxon>Rhodomelaceae</taxon>
        <taxon>Polysiphonioideae</taxon>
        <taxon>Vertebrata</taxon>
    </lineage>
</organism>
<evidence type="ECO:0000313" key="2">
    <source>
        <dbReference type="EMBL" id="ARW64664.1"/>
    </source>
</evidence>
<sequence length="36" mass="4542">MNFALLSLMFINLFNFTHEFMFFIIYQSFYFMLLFV</sequence>
<dbReference type="EMBL" id="MF101433">
    <property type="protein sequence ID" value="ARW64664.1"/>
    <property type="molecule type" value="Genomic_DNA"/>
</dbReference>
<keyword evidence="2" id="KW-0150">Chloroplast</keyword>
<gene>
    <name evidence="2" type="primary">orf36</name>
</gene>
<name>A0A1Z1MFZ2_9FLOR</name>
<dbReference type="RefSeq" id="YP_009395585.1">
    <property type="nucleotide sequence ID" value="NC_035278.1"/>
</dbReference>
<dbReference type="GeneID" id="33357596"/>
<keyword evidence="2" id="KW-0934">Plastid</keyword>